<dbReference type="Proteomes" id="UP001597419">
    <property type="component" value="Unassembled WGS sequence"/>
</dbReference>
<evidence type="ECO:0000256" key="1">
    <source>
        <dbReference type="SAM" id="Phobius"/>
    </source>
</evidence>
<dbReference type="EMBL" id="JBHUKU010000020">
    <property type="protein sequence ID" value="MFD2463124.1"/>
    <property type="molecule type" value="Genomic_DNA"/>
</dbReference>
<keyword evidence="1" id="KW-0472">Membrane</keyword>
<evidence type="ECO:0008006" key="4">
    <source>
        <dbReference type="Google" id="ProtNLM"/>
    </source>
</evidence>
<dbReference type="RefSeq" id="WP_345392352.1">
    <property type="nucleotide sequence ID" value="NZ_BAABHG010000005.1"/>
</dbReference>
<feature type="transmembrane region" description="Helical" evidence="1">
    <location>
        <begin position="6"/>
        <end position="31"/>
    </location>
</feature>
<reference evidence="3" key="1">
    <citation type="journal article" date="2019" name="Int. J. Syst. Evol. Microbiol.">
        <title>The Global Catalogue of Microorganisms (GCM) 10K type strain sequencing project: providing services to taxonomists for standard genome sequencing and annotation.</title>
        <authorList>
            <consortium name="The Broad Institute Genomics Platform"/>
            <consortium name="The Broad Institute Genome Sequencing Center for Infectious Disease"/>
            <person name="Wu L."/>
            <person name="Ma J."/>
        </authorList>
    </citation>
    <scope>NUCLEOTIDE SEQUENCE [LARGE SCALE GENOMIC DNA]</scope>
    <source>
        <strain evidence="3">CGMCC 4.7643</strain>
    </source>
</reference>
<keyword evidence="3" id="KW-1185">Reference proteome</keyword>
<keyword evidence="1" id="KW-1133">Transmembrane helix</keyword>
<evidence type="ECO:0000313" key="3">
    <source>
        <dbReference type="Proteomes" id="UP001597419"/>
    </source>
</evidence>
<keyword evidence="1" id="KW-0812">Transmembrane</keyword>
<gene>
    <name evidence="2" type="ORF">ACFSYJ_31250</name>
</gene>
<accession>A0ABW5GQF9</accession>
<evidence type="ECO:0000313" key="2">
    <source>
        <dbReference type="EMBL" id="MFD2463124.1"/>
    </source>
</evidence>
<name>A0ABW5GQF9_9PSEU</name>
<sequence>MTQTFAEVLILTVSALGVGVLMFVTGVIQPVMNAMDETAFKRFLPALYHHAIRSVFAVSVSLVTFVAMIPYFIFYGFDHWWFIAGLIVFTISSVVSKILNLPIYRKVPELPDEDTAGLREQRRKLTTANFVRAALGFVSVALMTIQLAGA</sequence>
<comment type="caution">
    <text evidence="2">The sequence shown here is derived from an EMBL/GenBank/DDBJ whole genome shotgun (WGS) entry which is preliminary data.</text>
</comment>
<organism evidence="2 3">
    <name type="scientific">Amycolatopsis samaneae</name>
    <dbReference type="NCBI Taxonomy" id="664691"/>
    <lineage>
        <taxon>Bacteria</taxon>
        <taxon>Bacillati</taxon>
        <taxon>Actinomycetota</taxon>
        <taxon>Actinomycetes</taxon>
        <taxon>Pseudonocardiales</taxon>
        <taxon>Pseudonocardiaceae</taxon>
        <taxon>Amycolatopsis</taxon>
    </lineage>
</organism>
<proteinExistence type="predicted"/>
<feature type="transmembrane region" description="Helical" evidence="1">
    <location>
        <begin position="51"/>
        <end position="74"/>
    </location>
</feature>
<protein>
    <recommendedName>
        <fullName evidence="4">DUF1772 domain-containing protein</fullName>
    </recommendedName>
</protein>
<feature type="transmembrane region" description="Helical" evidence="1">
    <location>
        <begin position="129"/>
        <end position="149"/>
    </location>
</feature>
<feature type="transmembrane region" description="Helical" evidence="1">
    <location>
        <begin position="80"/>
        <end position="99"/>
    </location>
</feature>